<dbReference type="Gene3D" id="1.20.1060.20">
    <property type="match status" value="1"/>
</dbReference>
<keyword evidence="4 6" id="KW-0175">Coiled coil</keyword>
<dbReference type="GeneID" id="9743174"/>
<dbReference type="GO" id="GO:0007062">
    <property type="term" value="P:sister chromatid cohesion"/>
    <property type="evidence" value="ECO:0007669"/>
    <property type="project" value="InterPro"/>
</dbReference>
<evidence type="ECO:0000259" key="7">
    <source>
        <dbReference type="SMART" id="SM00968"/>
    </source>
</evidence>
<dbReference type="GO" id="GO:0030261">
    <property type="term" value="P:chromosome condensation"/>
    <property type="evidence" value="ECO:0007669"/>
    <property type="project" value="InterPro"/>
</dbReference>
<dbReference type="PANTHER" id="PTHR43977">
    <property type="entry name" value="STRUCTURAL MAINTENANCE OF CHROMOSOMES PROTEIN 3"/>
    <property type="match status" value="1"/>
</dbReference>
<evidence type="ECO:0000313" key="8">
    <source>
        <dbReference type="EMBL" id="ADN35499.1"/>
    </source>
</evidence>
<dbReference type="GO" id="GO:0005524">
    <property type="term" value="F:ATP binding"/>
    <property type="evidence" value="ECO:0007669"/>
    <property type="project" value="UniProtKB-UniRule"/>
</dbReference>
<dbReference type="InterPro" id="IPR011890">
    <property type="entry name" value="SMC_prok"/>
</dbReference>
<evidence type="ECO:0000256" key="6">
    <source>
        <dbReference type="HAMAP-Rule" id="MF_01894"/>
    </source>
</evidence>
<evidence type="ECO:0000256" key="2">
    <source>
        <dbReference type="ARBA" id="ARBA00022741"/>
    </source>
</evidence>
<dbReference type="GO" id="GO:0007059">
    <property type="term" value="P:chromosome segregation"/>
    <property type="evidence" value="ECO:0007669"/>
    <property type="project" value="UniProtKB-UniRule"/>
</dbReference>
<keyword evidence="9" id="KW-1185">Reference proteome</keyword>
<evidence type="ECO:0000256" key="1">
    <source>
        <dbReference type="ARBA" id="ARBA00022490"/>
    </source>
</evidence>
<dbReference type="GO" id="GO:0005737">
    <property type="term" value="C:cytoplasm"/>
    <property type="evidence" value="ECO:0007669"/>
    <property type="project" value="UniProtKB-SubCell"/>
</dbReference>
<comment type="function">
    <text evidence="6">Required for chromosome condensation and partitioning.</text>
</comment>
<protein>
    <recommendedName>
        <fullName evidence="6">Chromosome partition protein Smc</fullName>
    </recommendedName>
</protein>
<dbReference type="SUPFAM" id="SSF57997">
    <property type="entry name" value="Tropomyosin"/>
    <property type="match status" value="1"/>
</dbReference>
<organism evidence="8 9">
    <name type="scientific">Methanolacinia petrolearia (strain DSM 11571 / OCM 486 / SEBR 4847)</name>
    <name type="common">Methanoplanus petrolearius</name>
    <dbReference type="NCBI Taxonomy" id="679926"/>
    <lineage>
        <taxon>Archaea</taxon>
        <taxon>Methanobacteriati</taxon>
        <taxon>Methanobacteriota</taxon>
        <taxon>Stenosarchaea group</taxon>
        <taxon>Methanomicrobia</taxon>
        <taxon>Methanomicrobiales</taxon>
        <taxon>Methanomicrobiaceae</taxon>
        <taxon>Methanolacinia</taxon>
    </lineage>
</organism>
<sequence>MYITELEIDNFKSFAKKTKIPFYEGFTVISGPNGSGKSNIIDSILFCLALSSARGLRAEKLTDLINLNSGKNTAEVSITFSDGTKVRRKIKRTPHGYYSYNYLDDRGCKQGDIVDLLSRHGIKSEGYNVVMQGDITRITEMSDVERRKIIDEIAGVAEFDKKRDQALSELEIVRERIEREELLLAELERRLKDLEKERAQAVKYREWSEKLEYFRSCHSFAKLKEKKNELGAIRELILSQKEEIEKINSKKVTEEEKIEELRKNVLELEKEINEKSGKEYLELLSEIESAKGRISVSEQTIVRLQQSIESNKETVQRVFMDKKRAESRVQECSDSLRSMSIDRSNLSMEVSGLRADLEDVQAKLQKESSALEGAKEKLFELMDGLEKKKGERSEFLNQQDVLIEKSRMRTDEKERLSSRIALIDQEFADKSSLCVEYRSELKKLEDQKKTIDAGLSKAEVELFENRSALEKIRNEIRGLERDLMRLEAQQQASGGPGGNALDAVLGMDGVIGTVAQLGKAPAEYAAALDIAAGGRLRNVVVENDAVAADAIRFLKERRLGRMTFLPLNKLRAPESYPSLDKNVINYAVNLLDYDSRYDVVFRHVFGTTVVVDKMDTARKMIGRYRMVTLDGDLVEKAGAMTGGSQQKRISGFGVAADEEIKKLVGAISGLRVQEADLASAVERFTAEVDESRAKRSTFDEQMSRFRMLSEEYGRMIENLEDEKNGVLRRQEEIQGEVSGAGEKLAEIEGLVENISNEIQQIQDEYNQLRKRHDDTDLPALTESYEQLKKRYEEADRRLRNKDSDISDLQRERQHFQKRVEELDLDREKLETGISSFEEEISSCRQAIEENKEIIEDLEDKRMNFSEELNALHEKRDDLNEKILGVEKIVITFEAEVERKDLQIHSLGEKEKEVLQNIDELSEAAGDFETDLSLKEIEEGLDESESALRKIGAVNMLAIEEYDRVAGRVEERSSKKAVLSNERTKIIERIEHYEKLKFDSFMEAYSAIDTNFRKIFARLTEGSGNLVLENEDDPFSGGMTFAVQPRGKKVHLLSALSGGEKSLTTLAFIFSIQQYMPAPFYALDEVDMMLDGSNVERVSKMIGELSANAQTICVSLRKPTVERADRIIGVTIRPDKSTYVTGVKNNG</sequence>
<dbReference type="KEGG" id="mpi:Mpet_0725"/>
<keyword evidence="2 6" id="KW-0547">Nucleotide-binding</keyword>
<dbReference type="eggNOG" id="arCOG00368">
    <property type="taxonomic scope" value="Archaea"/>
</dbReference>
<dbReference type="Pfam" id="PF02463">
    <property type="entry name" value="SMC_N"/>
    <property type="match status" value="1"/>
</dbReference>
<feature type="coiled-coil region" evidence="6">
    <location>
        <begin position="716"/>
        <end position="881"/>
    </location>
</feature>
<dbReference type="Gene3D" id="1.20.120.330">
    <property type="entry name" value="Nucleotidyltransferases domain 2"/>
    <property type="match status" value="1"/>
</dbReference>
<dbReference type="InterPro" id="IPR003395">
    <property type="entry name" value="RecF/RecN/SMC_N"/>
</dbReference>
<dbReference type="InterPro" id="IPR010935">
    <property type="entry name" value="SMC_hinge"/>
</dbReference>
<dbReference type="GO" id="GO:0016887">
    <property type="term" value="F:ATP hydrolysis activity"/>
    <property type="evidence" value="ECO:0007669"/>
    <property type="project" value="InterPro"/>
</dbReference>
<comment type="domain">
    <text evidence="6">Contains large globular domains required for ATP hydrolysis at each terminus and a third globular domain forming a flexible hinge near the middle of the molecule. These domains are separated by coiled-coil structures.</text>
</comment>
<evidence type="ECO:0000256" key="5">
    <source>
        <dbReference type="ARBA" id="ARBA00023125"/>
    </source>
</evidence>
<dbReference type="Gene3D" id="3.40.50.300">
    <property type="entry name" value="P-loop containing nucleotide triphosphate hydrolases"/>
    <property type="match status" value="2"/>
</dbReference>
<dbReference type="HOGENOM" id="CLU_001042_2_2_2"/>
<comment type="subunit">
    <text evidence="6">Homodimer.</text>
</comment>
<proteinExistence type="inferred from homology"/>
<dbReference type="Pfam" id="PF06470">
    <property type="entry name" value="SMC_hinge"/>
    <property type="match status" value="1"/>
</dbReference>
<comment type="similarity">
    <text evidence="6">Belongs to the SMC family.</text>
</comment>
<comment type="subcellular location">
    <subcellularLocation>
        <location evidence="6">Cytoplasm</location>
    </subcellularLocation>
</comment>
<feature type="binding site" evidence="6">
    <location>
        <begin position="32"/>
        <end position="39"/>
    </location>
    <ligand>
        <name>ATP</name>
        <dbReference type="ChEBI" id="CHEBI:30616"/>
    </ligand>
</feature>
<dbReference type="InterPro" id="IPR024704">
    <property type="entry name" value="SMC"/>
</dbReference>
<dbReference type="PIRSF" id="PIRSF005719">
    <property type="entry name" value="SMC"/>
    <property type="match status" value="1"/>
</dbReference>
<dbReference type="STRING" id="679926.Mpet_0725"/>
<name>E1RII6_METP4</name>
<dbReference type="InterPro" id="IPR027417">
    <property type="entry name" value="P-loop_NTPase"/>
</dbReference>
<dbReference type="InterPro" id="IPR036277">
    <property type="entry name" value="SMC_hinge_sf"/>
</dbReference>
<accession>E1RII6</accession>
<dbReference type="GO" id="GO:0005694">
    <property type="term" value="C:chromosome"/>
    <property type="evidence" value="ECO:0007669"/>
    <property type="project" value="InterPro"/>
</dbReference>
<feature type="coiled-coil region" evidence="6">
    <location>
        <begin position="156"/>
        <end position="278"/>
    </location>
</feature>
<keyword evidence="3 6" id="KW-0067">ATP-binding</keyword>
<evidence type="ECO:0000256" key="4">
    <source>
        <dbReference type="ARBA" id="ARBA00023054"/>
    </source>
</evidence>
<dbReference type="GO" id="GO:0006260">
    <property type="term" value="P:DNA replication"/>
    <property type="evidence" value="ECO:0007669"/>
    <property type="project" value="UniProtKB-UniRule"/>
</dbReference>
<dbReference type="AlphaFoldDB" id="E1RII6"/>
<dbReference type="SUPFAM" id="SSF75553">
    <property type="entry name" value="Smc hinge domain"/>
    <property type="match status" value="1"/>
</dbReference>
<dbReference type="Gene3D" id="3.30.70.1620">
    <property type="match status" value="1"/>
</dbReference>
<keyword evidence="1 6" id="KW-0963">Cytoplasm</keyword>
<dbReference type="EMBL" id="CP002117">
    <property type="protein sequence ID" value="ADN35499.1"/>
    <property type="molecule type" value="Genomic_DNA"/>
</dbReference>
<dbReference type="Proteomes" id="UP000006565">
    <property type="component" value="Chromosome"/>
</dbReference>
<dbReference type="NCBIfam" id="TIGR02169">
    <property type="entry name" value="SMC_prok_A"/>
    <property type="match status" value="1"/>
</dbReference>
<reference evidence="8 9" key="1">
    <citation type="journal article" date="2010" name="Stand. Genomic Sci.">
        <title>Complete genome sequence of Methanoplanus petrolearius type strain (SEBR 4847).</title>
        <authorList>
            <person name="Brambilla E."/>
            <person name="Djao O.D."/>
            <person name="Daligault H."/>
            <person name="Lapidus A."/>
            <person name="Lucas S."/>
            <person name="Hammon N."/>
            <person name="Nolan M."/>
            <person name="Tice H."/>
            <person name="Cheng J.F."/>
            <person name="Han C."/>
            <person name="Tapia R."/>
            <person name="Goodwin L."/>
            <person name="Pitluck S."/>
            <person name="Liolios K."/>
            <person name="Ivanova N."/>
            <person name="Mavromatis K."/>
            <person name="Mikhailova N."/>
            <person name="Pati A."/>
            <person name="Chen A."/>
            <person name="Palaniappan K."/>
            <person name="Land M."/>
            <person name="Hauser L."/>
            <person name="Chang Y.J."/>
            <person name="Jeffries C.D."/>
            <person name="Rohde M."/>
            <person name="Spring S."/>
            <person name="Sikorski J."/>
            <person name="Goker M."/>
            <person name="Woyke T."/>
            <person name="Bristow J."/>
            <person name="Eisen J.A."/>
            <person name="Markowitz V."/>
            <person name="Hugenholtz P."/>
            <person name="Kyrpides N.C."/>
            <person name="Klenk H.P."/>
        </authorList>
    </citation>
    <scope>NUCLEOTIDE SEQUENCE [LARGE SCALE GENOMIC DNA]</scope>
    <source>
        <strain evidence="9">DSM 11571 / OCM 486 / SEBR 4847</strain>
    </source>
</reference>
<dbReference type="SMART" id="SM00968">
    <property type="entry name" value="SMC_hinge"/>
    <property type="match status" value="1"/>
</dbReference>
<feature type="coiled-coil region" evidence="6">
    <location>
        <begin position="441"/>
        <end position="489"/>
    </location>
</feature>
<dbReference type="OrthoDB" id="9143at2157"/>
<gene>
    <name evidence="6" type="primary">smc</name>
    <name evidence="8" type="ordered locus">Mpet_0725</name>
</gene>
<keyword evidence="5 6" id="KW-0238">DNA-binding</keyword>
<evidence type="ECO:0000256" key="3">
    <source>
        <dbReference type="ARBA" id="ARBA00022840"/>
    </source>
</evidence>
<dbReference type="HAMAP" id="MF_01894">
    <property type="entry name" value="Smc_prok"/>
    <property type="match status" value="1"/>
</dbReference>
<evidence type="ECO:0000313" key="9">
    <source>
        <dbReference type="Proteomes" id="UP000006565"/>
    </source>
</evidence>
<dbReference type="NCBIfam" id="TIGR02168">
    <property type="entry name" value="SMC_prok_B"/>
    <property type="match status" value="1"/>
</dbReference>
<feature type="coiled-coil region" evidence="6">
    <location>
        <begin position="343"/>
        <end position="377"/>
    </location>
</feature>
<dbReference type="RefSeq" id="WP_013328677.1">
    <property type="nucleotide sequence ID" value="NC_014507.1"/>
</dbReference>
<feature type="domain" description="SMC hinge" evidence="7">
    <location>
        <begin position="508"/>
        <end position="621"/>
    </location>
</feature>
<dbReference type="SUPFAM" id="SSF52540">
    <property type="entry name" value="P-loop containing nucleoside triphosphate hydrolases"/>
    <property type="match status" value="1"/>
</dbReference>
<dbReference type="GO" id="GO:0003677">
    <property type="term" value="F:DNA binding"/>
    <property type="evidence" value="ECO:0007669"/>
    <property type="project" value="UniProtKB-UniRule"/>
</dbReference>